<evidence type="ECO:0000256" key="5">
    <source>
        <dbReference type="PROSITE-ProRule" id="PRU00267"/>
    </source>
</evidence>
<gene>
    <name evidence="8" type="ORF">BB560_000650</name>
</gene>
<dbReference type="PANTHER" id="PTHR48112">
    <property type="entry name" value="HIGH MOBILITY GROUP PROTEIN DSP1"/>
    <property type="match status" value="1"/>
</dbReference>
<comment type="similarity">
    <text evidence="4">Belongs to the NHP6 family.</text>
</comment>
<keyword evidence="6" id="KW-0175">Coiled coil</keyword>
<dbReference type="InterPro" id="IPR050342">
    <property type="entry name" value="HMGB"/>
</dbReference>
<dbReference type="Gene3D" id="1.10.30.10">
    <property type="entry name" value="High mobility group box domain"/>
    <property type="match status" value="1"/>
</dbReference>
<evidence type="ECO:0000256" key="6">
    <source>
        <dbReference type="SAM" id="Coils"/>
    </source>
</evidence>
<dbReference type="SMART" id="SM00398">
    <property type="entry name" value="HMG"/>
    <property type="match status" value="1"/>
</dbReference>
<dbReference type="FunFam" id="1.10.30.10:FF:000016">
    <property type="entry name" value="FACT complex subunit SSRP1"/>
    <property type="match status" value="1"/>
</dbReference>
<organism evidence="8 9">
    <name type="scientific">Smittium megazygosporum</name>
    <dbReference type="NCBI Taxonomy" id="133381"/>
    <lineage>
        <taxon>Eukaryota</taxon>
        <taxon>Fungi</taxon>
        <taxon>Fungi incertae sedis</taxon>
        <taxon>Zoopagomycota</taxon>
        <taxon>Kickxellomycotina</taxon>
        <taxon>Harpellomycetes</taxon>
        <taxon>Harpellales</taxon>
        <taxon>Legeriomycetaceae</taxon>
        <taxon>Smittium</taxon>
    </lineage>
</organism>
<dbReference type="PROSITE" id="PS50118">
    <property type="entry name" value="HMG_BOX_2"/>
    <property type="match status" value="1"/>
</dbReference>
<evidence type="ECO:0000256" key="2">
    <source>
        <dbReference type="ARBA" id="ARBA00023125"/>
    </source>
</evidence>
<accession>A0A2T9ZJP0</accession>
<evidence type="ECO:0000256" key="4">
    <source>
        <dbReference type="ARBA" id="ARBA00043963"/>
    </source>
</evidence>
<keyword evidence="3 5" id="KW-0539">Nucleus</keyword>
<keyword evidence="2 5" id="KW-0238">DNA-binding</keyword>
<dbReference type="GO" id="GO:0003677">
    <property type="term" value="F:DNA binding"/>
    <property type="evidence" value="ECO:0007669"/>
    <property type="project" value="UniProtKB-UniRule"/>
</dbReference>
<dbReference type="AlphaFoldDB" id="A0A2T9ZJP0"/>
<feature type="non-terminal residue" evidence="8">
    <location>
        <position position="1"/>
    </location>
</feature>
<feature type="domain" description="HMG box" evidence="7">
    <location>
        <begin position="105"/>
        <end position="173"/>
    </location>
</feature>
<dbReference type="GO" id="GO:0005634">
    <property type="term" value="C:nucleus"/>
    <property type="evidence" value="ECO:0007669"/>
    <property type="project" value="UniProtKB-SubCell"/>
</dbReference>
<evidence type="ECO:0000313" key="9">
    <source>
        <dbReference type="Proteomes" id="UP000245609"/>
    </source>
</evidence>
<dbReference type="OrthoDB" id="1919336at2759"/>
<dbReference type="InterPro" id="IPR036910">
    <property type="entry name" value="HMG_box_dom_sf"/>
</dbReference>
<proteinExistence type="inferred from homology"/>
<dbReference type="Proteomes" id="UP000245609">
    <property type="component" value="Unassembled WGS sequence"/>
</dbReference>
<dbReference type="InterPro" id="IPR009071">
    <property type="entry name" value="HMG_box_dom"/>
</dbReference>
<feature type="DNA-binding region" description="HMG box" evidence="5">
    <location>
        <begin position="105"/>
        <end position="173"/>
    </location>
</feature>
<name>A0A2T9ZJP0_9FUNG</name>
<dbReference type="SUPFAM" id="SSF47095">
    <property type="entry name" value="HMG-box"/>
    <property type="match status" value="1"/>
</dbReference>
<comment type="caution">
    <text evidence="8">The sequence shown here is derived from an EMBL/GenBank/DDBJ whole genome shotgun (WGS) entry which is preliminary data.</text>
</comment>
<keyword evidence="9" id="KW-1185">Reference proteome</keyword>
<evidence type="ECO:0000256" key="3">
    <source>
        <dbReference type="ARBA" id="ARBA00023242"/>
    </source>
</evidence>
<feature type="coiled-coil region" evidence="6">
    <location>
        <begin position="155"/>
        <end position="182"/>
    </location>
</feature>
<protein>
    <recommendedName>
        <fullName evidence="7">HMG box domain-containing protein</fullName>
    </recommendedName>
</protein>
<evidence type="ECO:0000259" key="7">
    <source>
        <dbReference type="PROSITE" id="PS50118"/>
    </source>
</evidence>
<dbReference type="STRING" id="133381.A0A2T9ZJP0"/>
<evidence type="ECO:0000313" key="8">
    <source>
        <dbReference type="EMBL" id="PVV04836.1"/>
    </source>
</evidence>
<comment type="subcellular location">
    <subcellularLocation>
        <location evidence="1">Nucleus</location>
    </subcellularLocation>
</comment>
<evidence type="ECO:0000256" key="1">
    <source>
        <dbReference type="ARBA" id="ARBA00004123"/>
    </source>
</evidence>
<dbReference type="PRINTS" id="PR00886">
    <property type="entry name" value="HIGHMOBLTY12"/>
</dbReference>
<dbReference type="PANTHER" id="PTHR48112:SF32">
    <property type="entry name" value="HIGH MOBILITY GROUP PROTEIN B3"/>
    <property type="match status" value="1"/>
</dbReference>
<dbReference type="EMBL" id="MBFS01000072">
    <property type="protein sequence ID" value="PVV04836.1"/>
    <property type="molecule type" value="Genomic_DNA"/>
</dbReference>
<dbReference type="Pfam" id="PF00505">
    <property type="entry name" value="HMG_box"/>
    <property type="match status" value="1"/>
</dbReference>
<sequence length="205" mass="23699">PRLQPLVCQKYPRVSRPLAASNPLDLHIAHEAYLTPSDQSSLARIRHCSAEMVKRNNSSTMLSQEDLLQIGNHFTKLGEIFTNAAKQQSEVVESTKKVPKDPNAPKRPLSSYIMFCNDNRDKVRNQHPGISSQDISKILGEMWNSINEVEKKRYELIFQRQKQRYQEEIREYEQLKNLQQRTAIDPMHETFELANSFASGIVKFD</sequence>
<reference evidence="8 9" key="1">
    <citation type="journal article" date="2018" name="MBio">
        <title>Comparative Genomics Reveals the Core Gene Toolbox for the Fungus-Insect Symbiosis.</title>
        <authorList>
            <person name="Wang Y."/>
            <person name="Stata M."/>
            <person name="Wang W."/>
            <person name="Stajich J.E."/>
            <person name="White M.M."/>
            <person name="Moncalvo J.M."/>
        </authorList>
    </citation>
    <scope>NUCLEOTIDE SEQUENCE [LARGE SCALE GENOMIC DNA]</scope>
    <source>
        <strain evidence="8 9">SC-DP-2</strain>
    </source>
</reference>